<proteinExistence type="predicted"/>
<dbReference type="RefSeq" id="WP_345460223.1">
    <property type="nucleotide sequence ID" value="NZ_BAABKG010000003.1"/>
</dbReference>
<feature type="domain" description="PspA-associated" evidence="1">
    <location>
        <begin position="10"/>
        <end position="100"/>
    </location>
</feature>
<gene>
    <name evidence="2" type="ORF">GCM10023340_30610</name>
</gene>
<organism evidence="2 3">
    <name type="scientific">Nocardioides marinquilinus</name>
    <dbReference type="NCBI Taxonomy" id="1210400"/>
    <lineage>
        <taxon>Bacteria</taxon>
        <taxon>Bacillati</taxon>
        <taxon>Actinomycetota</taxon>
        <taxon>Actinomycetes</taxon>
        <taxon>Propionibacteriales</taxon>
        <taxon>Nocardioidaceae</taxon>
        <taxon>Nocardioides</taxon>
    </lineage>
</organism>
<dbReference type="Pfam" id="PF22743">
    <property type="entry name" value="PspAA"/>
    <property type="match status" value="1"/>
</dbReference>
<dbReference type="EMBL" id="BAABKG010000003">
    <property type="protein sequence ID" value="GAA5151576.1"/>
    <property type="molecule type" value="Genomic_DNA"/>
</dbReference>
<reference evidence="3" key="1">
    <citation type="journal article" date="2019" name="Int. J. Syst. Evol. Microbiol.">
        <title>The Global Catalogue of Microorganisms (GCM) 10K type strain sequencing project: providing services to taxonomists for standard genome sequencing and annotation.</title>
        <authorList>
            <consortium name="The Broad Institute Genomics Platform"/>
            <consortium name="The Broad Institute Genome Sequencing Center for Infectious Disease"/>
            <person name="Wu L."/>
            <person name="Ma J."/>
        </authorList>
    </citation>
    <scope>NUCLEOTIDE SEQUENCE [LARGE SCALE GENOMIC DNA]</scope>
    <source>
        <strain evidence="3">JCM 18459</strain>
    </source>
</reference>
<dbReference type="InterPro" id="IPR054437">
    <property type="entry name" value="PspA-assoc_dom"/>
</dbReference>
<evidence type="ECO:0000259" key="1">
    <source>
        <dbReference type="Pfam" id="PF22743"/>
    </source>
</evidence>
<evidence type="ECO:0000313" key="2">
    <source>
        <dbReference type="EMBL" id="GAA5151576.1"/>
    </source>
</evidence>
<dbReference type="Proteomes" id="UP001500221">
    <property type="component" value="Unassembled WGS sequence"/>
</dbReference>
<sequence>MSESEKSGLIIRILGEGQYDVGDDALDRLNELDAAVEAAIEAGDEAAFRPALEALLEGVRTAGGTHALDTFDESDLILPPGDASMDDVRSMLADDGLIPG</sequence>
<comment type="caution">
    <text evidence="2">The sequence shown here is derived from an EMBL/GenBank/DDBJ whole genome shotgun (WGS) entry which is preliminary data.</text>
</comment>
<accession>A0ABP9PVA2</accession>
<name>A0ABP9PVA2_9ACTN</name>
<protein>
    <recommendedName>
        <fullName evidence="1">PspA-associated domain-containing protein</fullName>
    </recommendedName>
</protein>
<evidence type="ECO:0000313" key="3">
    <source>
        <dbReference type="Proteomes" id="UP001500221"/>
    </source>
</evidence>
<keyword evidence="3" id="KW-1185">Reference proteome</keyword>